<dbReference type="EMBL" id="PXZH01000003">
    <property type="protein sequence ID" value="RST89081.1"/>
    <property type="molecule type" value="Genomic_DNA"/>
</dbReference>
<dbReference type="Gene3D" id="3.40.50.2300">
    <property type="match status" value="1"/>
</dbReference>
<dbReference type="Proteomes" id="UP000277864">
    <property type="component" value="Unassembled WGS sequence"/>
</dbReference>
<evidence type="ECO:0000313" key="9">
    <source>
        <dbReference type="EMBL" id="RST89081.1"/>
    </source>
</evidence>
<feature type="domain" description="ABC3 transporter permease C-terminal" evidence="8">
    <location>
        <begin position="102"/>
        <end position="215"/>
    </location>
</feature>
<dbReference type="SUPFAM" id="SSF52172">
    <property type="entry name" value="CheY-like"/>
    <property type="match status" value="1"/>
</dbReference>
<dbReference type="PANTHER" id="PTHR30572">
    <property type="entry name" value="MEMBRANE COMPONENT OF TRANSPORTER-RELATED"/>
    <property type="match status" value="1"/>
</dbReference>
<feature type="transmembrane region" description="Helical" evidence="7">
    <location>
        <begin position="188"/>
        <end position="210"/>
    </location>
</feature>
<dbReference type="GO" id="GO:0005886">
    <property type="term" value="C:plasma membrane"/>
    <property type="evidence" value="ECO:0007669"/>
    <property type="project" value="UniProtKB-SubCell"/>
</dbReference>
<dbReference type="InterPro" id="IPR003838">
    <property type="entry name" value="ABC3_permease_C"/>
</dbReference>
<organism evidence="9 10">
    <name type="scientific">Vagococcus humatus</name>
    <dbReference type="NCBI Taxonomy" id="1889241"/>
    <lineage>
        <taxon>Bacteria</taxon>
        <taxon>Bacillati</taxon>
        <taxon>Bacillota</taxon>
        <taxon>Bacilli</taxon>
        <taxon>Lactobacillales</taxon>
        <taxon>Enterococcaceae</taxon>
        <taxon>Vagococcus</taxon>
    </lineage>
</organism>
<protein>
    <recommendedName>
        <fullName evidence="8">ABC3 transporter permease C-terminal domain-containing protein</fullName>
    </recommendedName>
</protein>
<proteinExistence type="inferred from homology"/>
<evidence type="ECO:0000256" key="2">
    <source>
        <dbReference type="ARBA" id="ARBA00022475"/>
    </source>
</evidence>
<reference evidence="9 10" key="1">
    <citation type="submission" date="2018-03" db="EMBL/GenBank/DDBJ databases">
        <authorList>
            <person name="Gulvik C.A."/>
        </authorList>
    </citation>
    <scope>NUCLEOTIDE SEQUENCE [LARGE SCALE GENOMIC DNA]</scope>
    <source>
        <strain evidence="9 10">JCM 31581</strain>
    </source>
</reference>
<evidence type="ECO:0000256" key="3">
    <source>
        <dbReference type="ARBA" id="ARBA00022692"/>
    </source>
</evidence>
<dbReference type="InterPro" id="IPR011006">
    <property type="entry name" value="CheY-like_superfamily"/>
</dbReference>
<evidence type="ECO:0000313" key="10">
    <source>
        <dbReference type="Proteomes" id="UP000277864"/>
    </source>
</evidence>
<dbReference type="InterPro" id="IPR050250">
    <property type="entry name" value="Macrolide_Exporter_MacB"/>
</dbReference>
<comment type="subcellular location">
    <subcellularLocation>
        <location evidence="1">Cell membrane</location>
        <topology evidence="1">Multi-pass membrane protein</topology>
    </subcellularLocation>
</comment>
<keyword evidence="4 7" id="KW-1133">Transmembrane helix</keyword>
<dbReference type="OrthoDB" id="9793166at2"/>
<name>A0A429Z5T7_9ENTE</name>
<feature type="transmembrane region" description="Helical" evidence="7">
    <location>
        <begin position="97"/>
        <end position="124"/>
    </location>
</feature>
<keyword evidence="3 7" id="KW-0812">Transmembrane</keyword>
<sequence>MLFSQESRDFSHERFKVEDDLSLIKGKGLSFSLEKEGHTVTLGKTYREALLKWEEDHYDLVILDVSLQKVSQKLGNNYQVLNVREQNTTSTYLAFNVFIYGFLLIIGAVTFLNIINSISLSVSARLSQFATMRAVGMEMKQVSQVILAEAMSYGVVGGIVGCGVGVWLNKFLFDHLIGNHFAYAQWHFPIGLLAVVFVFVMLSVLTAVYFPVKRIEQLSVTEHLNEV</sequence>
<dbReference type="RefSeq" id="WP_125943508.1">
    <property type="nucleotide sequence ID" value="NZ_PXZH01000003.1"/>
</dbReference>
<evidence type="ECO:0000256" key="1">
    <source>
        <dbReference type="ARBA" id="ARBA00004651"/>
    </source>
</evidence>
<evidence type="ECO:0000259" key="8">
    <source>
        <dbReference type="Pfam" id="PF02687"/>
    </source>
</evidence>
<evidence type="ECO:0000256" key="5">
    <source>
        <dbReference type="ARBA" id="ARBA00023136"/>
    </source>
</evidence>
<feature type="transmembrane region" description="Helical" evidence="7">
    <location>
        <begin position="145"/>
        <end position="168"/>
    </location>
</feature>
<dbReference type="Pfam" id="PF02687">
    <property type="entry name" value="FtsX"/>
    <property type="match status" value="1"/>
</dbReference>
<keyword evidence="10" id="KW-1185">Reference proteome</keyword>
<evidence type="ECO:0000256" key="7">
    <source>
        <dbReference type="SAM" id="Phobius"/>
    </source>
</evidence>
<evidence type="ECO:0000256" key="4">
    <source>
        <dbReference type="ARBA" id="ARBA00022989"/>
    </source>
</evidence>
<comment type="caution">
    <text evidence="9">The sequence shown here is derived from an EMBL/GenBank/DDBJ whole genome shotgun (WGS) entry which is preliminary data.</text>
</comment>
<dbReference type="PANTHER" id="PTHR30572:SF4">
    <property type="entry name" value="ABC TRANSPORTER PERMEASE YTRF"/>
    <property type="match status" value="1"/>
</dbReference>
<gene>
    <name evidence="9" type="ORF">C7P63_07270</name>
</gene>
<dbReference type="AlphaFoldDB" id="A0A429Z5T7"/>
<evidence type="ECO:0000256" key="6">
    <source>
        <dbReference type="ARBA" id="ARBA00038076"/>
    </source>
</evidence>
<keyword evidence="2" id="KW-1003">Cell membrane</keyword>
<accession>A0A429Z5T7</accession>
<keyword evidence="5 7" id="KW-0472">Membrane</keyword>
<dbReference type="GO" id="GO:0022857">
    <property type="term" value="F:transmembrane transporter activity"/>
    <property type="evidence" value="ECO:0007669"/>
    <property type="project" value="TreeGrafter"/>
</dbReference>
<comment type="similarity">
    <text evidence="6">Belongs to the ABC-4 integral membrane protein family.</text>
</comment>